<feature type="region of interest" description="Disordered" evidence="1">
    <location>
        <begin position="275"/>
        <end position="319"/>
    </location>
</feature>
<organism evidence="2 3">
    <name type="scientific">Plicaturopsis crispa FD-325 SS-3</name>
    <dbReference type="NCBI Taxonomy" id="944288"/>
    <lineage>
        <taxon>Eukaryota</taxon>
        <taxon>Fungi</taxon>
        <taxon>Dikarya</taxon>
        <taxon>Basidiomycota</taxon>
        <taxon>Agaricomycotina</taxon>
        <taxon>Agaricomycetes</taxon>
        <taxon>Agaricomycetidae</taxon>
        <taxon>Amylocorticiales</taxon>
        <taxon>Amylocorticiaceae</taxon>
        <taxon>Plicatura</taxon>
        <taxon>Plicaturopsis crispa</taxon>
    </lineage>
</organism>
<feature type="compositionally biased region" description="Low complexity" evidence="1">
    <location>
        <begin position="286"/>
        <end position="297"/>
    </location>
</feature>
<accession>A0A0C9T665</accession>
<dbReference type="PANTHER" id="PTHR38702:SF1">
    <property type="entry name" value="CALPONIN-HOMOLOGY (CH) DOMAIN-CONTAINING PROTEIN"/>
    <property type="match status" value="1"/>
</dbReference>
<feature type="compositionally biased region" description="Basic and acidic residues" evidence="1">
    <location>
        <begin position="417"/>
        <end position="437"/>
    </location>
</feature>
<protein>
    <submittedName>
        <fullName evidence="2">Uncharacterized protein</fullName>
    </submittedName>
</protein>
<feature type="region of interest" description="Disordered" evidence="1">
    <location>
        <begin position="1"/>
        <end position="54"/>
    </location>
</feature>
<feature type="compositionally biased region" description="Basic and acidic residues" evidence="1">
    <location>
        <begin position="308"/>
        <end position="319"/>
    </location>
</feature>
<feature type="compositionally biased region" description="Polar residues" evidence="1">
    <location>
        <begin position="635"/>
        <end position="659"/>
    </location>
</feature>
<dbReference type="AlphaFoldDB" id="A0A0C9T665"/>
<evidence type="ECO:0000256" key="1">
    <source>
        <dbReference type="SAM" id="MobiDB-lite"/>
    </source>
</evidence>
<evidence type="ECO:0000313" key="3">
    <source>
        <dbReference type="Proteomes" id="UP000053263"/>
    </source>
</evidence>
<dbReference type="PANTHER" id="PTHR38702">
    <property type="entry name" value="CALPONIN-HOMOLOGY (CH) DOMAIN-CONTAINING PROTEIN"/>
    <property type="match status" value="1"/>
</dbReference>
<dbReference type="OrthoDB" id="2534759at2759"/>
<feature type="region of interest" description="Disordered" evidence="1">
    <location>
        <begin position="635"/>
        <end position="661"/>
    </location>
</feature>
<proteinExistence type="predicted"/>
<sequence length="702" mass="77470">MASDSSSSTPMSLTPESTGTPDAAAKKARRQTAFYPNMNAANKPQKPFSRSAAKRESVMALGSIEHLQHYFTKTGLARKDNPLNSKHKGLVPAIGGLNRIKTNASLSGIPAFQLPPSPAIPSINRPAFPQVERTYETDPESLLPGVVADLTAVAHAWALDRDLSSSEQPQHDPQKLGVVDPNAVPGKANHFDVLGTLKTTTHAVRSVRNYVVSLPDESAGTIRSQYRHKSLSAIPAPKRLPKRADSTADPLTLIRRSALEVLTVLRELEESSRLPLSDDAYDAQSDHGSSQDQGSHSRVASPSGMSDEPGHDHDSHGQELEHVHHDSSVAFSLVQVKGRYESVPVWEEEEEDDNISDEEREKREHWDERLVLGSGWLYKQDIRLEDLGKEQDVVRQYIDVVDDVLFGGVKAGQRGWDRENERVAKKVKAEKEKEGRASRRRVSAGDGDGQRAQFDSGRSGRRVVSTGMLDAMSNVTLSEEPEEMEMVSEADEDEEDIDDDELPAWARRSTFADDVLGRAHAMLTNLLPVDLLPALPPSSDRAVFLQGLSSGQLLCAAYNTGVRRSRRPWGYISKDAIHDIIALEQAQSAMGVNRDTDEKGRTGWTFRRTDNLRLWAAALKLRYMLPIYAPPGTSRLGTGTPSGGNTPLASPSPSMQRFPSTEPPIYFDAPSIAKREEGWEDMLQGAIVKWMNAVIDERRRDR</sequence>
<dbReference type="EMBL" id="KN832569">
    <property type="protein sequence ID" value="KII84824.1"/>
    <property type="molecule type" value="Genomic_DNA"/>
</dbReference>
<reference evidence="2 3" key="1">
    <citation type="submission" date="2014-06" db="EMBL/GenBank/DDBJ databases">
        <title>Evolutionary Origins and Diversification of the Mycorrhizal Mutualists.</title>
        <authorList>
            <consortium name="DOE Joint Genome Institute"/>
            <consortium name="Mycorrhizal Genomics Consortium"/>
            <person name="Kohler A."/>
            <person name="Kuo A."/>
            <person name="Nagy L.G."/>
            <person name="Floudas D."/>
            <person name="Copeland A."/>
            <person name="Barry K.W."/>
            <person name="Cichocki N."/>
            <person name="Veneault-Fourrey C."/>
            <person name="LaButti K."/>
            <person name="Lindquist E.A."/>
            <person name="Lipzen A."/>
            <person name="Lundell T."/>
            <person name="Morin E."/>
            <person name="Murat C."/>
            <person name="Riley R."/>
            <person name="Ohm R."/>
            <person name="Sun H."/>
            <person name="Tunlid A."/>
            <person name="Henrissat B."/>
            <person name="Grigoriev I.V."/>
            <person name="Hibbett D.S."/>
            <person name="Martin F."/>
        </authorList>
    </citation>
    <scope>NUCLEOTIDE SEQUENCE [LARGE SCALE GENOMIC DNA]</scope>
    <source>
        <strain evidence="2 3">FD-325 SS-3</strain>
    </source>
</reference>
<dbReference type="HOGENOM" id="CLU_013928_0_0_1"/>
<feature type="compositionally biased region" description="Low complexity" evidence="1">
    <location>
        <begin position="1"/>
        <end position="18"/>
    </location>
</feature>
<keyword evidence="3" id="KW-1185">Reference proteome</keyword>
<name>A0A0C9T665_PLICR</name>
<feature type="region of interest" description="Disordered" evidence="1">
    <location>
        <begin position="417"/>
        <end position="462"/>
    </location>
</feature>
<gene>
    <name evidence="2" type="ORF">PLICRDRAFT_146352</name>
</gene>
<dbReference type="Proteomes" id="UP000053263">
    <property type="component" value="Unassembled WGS sequence"/>
</dbReference>
<evidence type="ECO:0000313" key="2">
    <source>
        <dbReference type="EMBL" id="KII84824.1"/>
    </source>
</evidence>